<feature type="domain" description="Alpha-type protein kinase" evidence="5">
    <location>
        <begin position="583"/>
        <end position="654"/>
    </location>
</feature>
<reference evidence="6 7" key="1">
    <citation type="journal article" date="2008" name="Nature">
        <title>The genome of Laccaria bicolor provides insights into mycorrhizal symbiosis.</title>
        <authorList>
            <person name="Martin F."/>
            <person name="Aerts A."/>
            <person name="Ahren D."/>
            <person name="Brun A."/>
            <person name="Danchin E.G.J."/>
            <person name="Duchaussoy F."/>
            <person name="Gibon J."/>
            <person name="Kohler A."/>
            <person name="Lindquist E."/>
            <person name="Pereda V."/>
            <person name="Salamov A."/>
            <person name="Shapiro H.J."/>
            <person name="Wuyts J."/>
            <person name="Blaudez D."/>
            <person name="Buee M."/>
            <person name="Brokstein P."/>
            <person name="Canbaeck B."/>
            <person name="Cohen D."/>
            <person name="Courty P.E."/>
            <person name="Coutinho P.M."/>
            <person name="Delaruelle C."/>
            <person name="Detter J.C."/>
            <person name="Deveau A."/>
            <person name="DiFazio S."/>
            <person name="Duplessis S."/>
            <person name="Fraissinet-Tachet L."/>
            <person name="Lucic E."/>
            <person name="Frey-Klett P."/>
            <person name="Fourrey C."/>
            <person name="Feussner I."/>
            <person name="Gay G."/>
            <person name="Grimwood J."/>
            <person name="Hoegger P.J."/>
            <person name="Jain P."/>
            <person name="Kilaru S."/>
            <person name="Labbe J."/>
            <person name="Lin Y.C."/>
            <person name="Legue V."/>
            <person name="Le Tacon F."/>
            <person name="Marmeisse R."/>
            <person name="Melayah D."/>
            <person name="Montanini B."/>
            <person name="Muratet M."/>
            <person name="Nehls U."/>
            <person name="Niculita-Hirzel H."/>
            <person name="Oudot-Le Secq M.P."/>
            <person name="Peter M."/>
            <person name="Quesneville H."/>
            <person name="Rajashekar B."/>
            <person name="Reich M."/>
            <person name="Rouhier N."/>
            <person name="Schmutz J."/>
            <person name="Yin T."/>
            <person name="Chalot M."/>
            <person name="Henrissat B."/>
            <person name="Kuees U."/>
            <person name="Lucas S."/>
            <person name="Van de Peer Y."/>
            <person name="Podila G.K."/>
            <person name="Polle A."/>
            <person name="Pukkila P.J."/>
            <person name="Richardson P.M."/>
            <person name="Rouze P."/>
            <person name="Sanders I.R."/>
            <person name="Stajich J.E."/>
            <person name="Tunlid A."/>
            <person name="Tuskan G."/>
            <person name="Grigoriev I.V."/>
        </authorList>
    </citation>
    <scope>NUCLEOTIDE SEQUENCE [LARGE SCALE GENOMIC DNA]</scope>
    <source>
        <strain evidence="7">S238N-H82 / ATCC MYA-4686</strain>
    </source>
</reference>
<dbReference type="SUPFAM" id="SSF56112">
    <property type="entry name" value="Protein kinase-like (PK-like)"/>
    <property type="match status" value="1"/>
</dbReference>
<gene>
    <name evidence="6" type="ORF">LACBIDRAFT_336164</name>
</gene>
<dbReference type="CDD" id="cd04515">
    <property type="entry name" value="Alpha_kinase"/>
    <property type="match status" value="1"/>
</dbReference>
<dbReference type="GeneID" id="6086786"/>
<proteinExistence type="predicted"/>
<keyword evidence="3" id="KW-0418">Kinase</keyword>
<dbReference type="KEGG" id="lbc:LACBIDRAFT_336164"/>
<dbReference type="Pfam" id="PF02816">
    <property type="entry name" value="Alpha_kinase"/>
    <property type="match status" value="1"/>
</dbReference>
<accession>B0E4L2</accession>
<dbReference type="HOGENOM" id="CLU_419228_0_0_1"/>
<dbReference type="InterPro" id="IPR004166">
    <property type="entry name" value="a-kinase_dom"/>
</dbReference>
<keyword evidence="1" id="KW-0723">Serine/threonine-protein kinase</keyword>
<dbReference type="EMBL" id="DS547448">
    <property type="protein sequence ID" value="EDQ98219.1"/>
    <property type="molecule type" value="Genomic_DNA"/>
</dbReference>
<evidence type="ECO:0000313" key="7">
    <source>
        <dbReference type="Proteomes" id="UP000001194"/>
    </source>
</evidence>
<evidence type="ECO:0000256" key="1">
    <source>
        <dbReference type="ARBA" id="ARBA00022527"/>
    </source>
</evidence>
<evidence type="ECO:0000259" key="5">
    <source>
        <dbReference type="Pfam" id="PF02816"/>
    </source>
</evidence>
<dbReference type="GO" id="GO:0004674">
    <property type="term" value="F:protein serine/threonine kinase activity"/>
    <property type="evidence" value="ECO:0007669"/>
    <property type="project" value="UniProtKB-KW"/>
</dbReference>
<keyword evidence="4" id="KW-0175">Coiled coil</keyword>
<keyword evidence="2" id="KW-0808">Transferase</keyword>
<evidence type="ECO:0000256" key="2">
    <source>
        <dbReference type="ARBA" id="ARBA00022679"/>
    </source>
</evidence>
<dbReference type="InterPro" id="IPR011009">
    <property type="entry name" value="Kinase-like_dom_sf"/>
</dbReference>
<dbReference type="RefSeq" id="XP_001891130.1">
    <property type="nucleotide sequence ID" value="XM_001891095.1"/>
</dbReference>
<evidence type="ECO:0000256" key="3">
    <source>
        <dbReference type="ARBA" id="ARBA00022777"/>
    </source>
</evidence>
<dbReference type="AlphaFoldDB" id="B0E4L2"/>
<sequence>MSVSAVDVGATSPVFLSISTSKAAWGKTLCLCRASAFPSLSPCLAGIPTSSALSVSYRRLRAPSSPVPGLLALTGIISAPPSPLVGGPVCNPRVHTCEICWTASCSTRLTLWFSRVPASESLPTFQQALAGFNWACFTCLKCTLAAVAAMSKAWSPIGSPRTCSYKDIGIIDLRKAKKFMRVPLRSGIMHVRGSRLWNASVWRLAHLCSAVMDTCQKCVKRAAAKSEVERGDVECQPQCLGCSVIYLFMKHERCGACIQKELDANSEEPLYLLRISKNSIQPSPQPSCKQNPQLQQATRMKEQLAMVRKASKVDTYTTEISLWIYPLGGKAAKRVQTLPLHRIWKGSELAKDVLEFAKAELKKAHNNVILAQQSTPIPLNFADVQFGLSANKTVHHFEPTETHLVGTVDAMFESLKLDSKLNTPRKKAISSFDVDDVAPIDIPFDSYEYTRMTVTTDKEGHVQDHICLEPKTIKIARDWKKNIGDGPKDGYLAKGFMKFAFLCKPQRVTEAQNRINLIAELRLLALGQYFAESFALRLAVHEVDASTSIRWNFQDAFIGDVSSGMLPCPDIGEEDLQSLSFPTFLAAPLITTTGLYTERKFSGSDATGNNLDEVGRIVDAYAHHVLVDSQGSYLLTDLQGPDKEVILFDPQAHS</sequence>
<evidence type="ECO:0000256" key="4">
    <source>
        <dbReference type="SAM" id="Coils"/>
    </source>
</evidence>
<dbReference type="InParanoid" id="B0E4L2"/>
<evidence type="ECO:0000313" key="6">
    <source>
        <dbReference type="EMBL" id="EDQ98219.1"/>
    </source>
</evidence>
<organism evidence="7">
    <name type="scientific">Laccaria bicolor (strain S238N-H82 / ATCC MYA-4686)</name>
    <name type="common">Bicoloured deceiver</name>
    <name type="synonym">Laccaria laccata var. bicolor</name>
    <dbReference type="NCBI Taxonomy" id="486041"/>
    <lineage>
        <taxon>Eukaryota</taxon>
        <taxon>Fungi</taxon>
        <taxon>Dikarya</taxon>
        <taxon>Basidiomycota</taxon>
        <taxon>Agaricomycotina</taxon>
        <taxon>Agaricomycetes</taxon>
        <taxon>Agaricomycetidae</taxon>
        <taxon>Agaricales</taxon>
        <taxon>Agaricineae</taxon>
        <taxon>Hydnangiaceae</taxon>
        <taxon>Laccaria</taxon>
    </lineage>
</organism>
<protein>
    <submittedName>
        <fullName evidence="6">Predicted protein</fullName>
    </submittedName>
</protein>
<feature type="coiled-coil region" evidence="4">
    <location>
        <begin position="347"/>
        <end position="374"/>
    </location>
</feature>
<keyword evidence="7" id="KW-1185">Reference proteome</keyword>
<name>B0E4L2_LACBS</name>
<dbReference type="Gene3D" id="3.20.200.10">
    <property type="entry name" value="MHCK/EF2 kinase"/>
    <property type="match status" value="1"/>
</dbReference>
<dbReference type="GO" id="GO:0005524">
    <property type="term" value="F:ATP binding"/>
    <property type="evidence" value="ECO:0007669"/>
    <property type="project" value="InterPro"/>
</dbReference>
<dbReference type="Proteomes" id="UP000001194">
    <property type="component" value="Unassembled WGS sequence"/>
</dbReference>
<dbReference type="OrthoDB" id="301415at2759"/>